<sequence>MNELLSSDLSILLLEPSQTQRRIISNELQEEGIQNIECVDTLAAAIESLNSSKPDLVISALYLPDGDALTLLQHIHTVLADHQLPFMLISSETRRPQLEAFKQSGVVAILPKPFNKTHLGKALNATLDILSPEELELDLYDIQELRILVVDDSRLARNHIRRVLNNLGASRVSEAEHGAQALTILQDTMFDLIITDYNMPEVNGQELAEAIRNSNEHNHVPILMVSSEANETHLANIAQSGVNALCDKPFEPQVVKQLIYQLLEQN</sequence>
<proteinExistence type="predicted"/>
<keyword evidence="1 2" id="KW-0597">Phosphoprotein</keyword>
<dbReference type="GO" id="GO:0000160">
    <property type="term" value="P:phosphorelay signal transduction system"/>
    <property type="evidence" value="ECO:0007669"/>
    <property type="project" value="InterPro"/>
</dbReference>
<dbReference type="EMBL" id="JXYA01000052">
    <property type="protein sequence ID" value="KJZ06310.1"/>
    <property type="molecule type" value="Genomic_DNA"/>
</dbReference>
<feature type="domain" description="Response regulatory" evidence="3">
    <location>
        <begin position="146"/>
        <end position="263"/>
    </location>
</feature>
<protein>
    <submittedName>
        <fullName evidence="4">Chemotaxis protein CheY</fullName>
    </submittedName>
</protein>
<evidence type="ECO:0000259" key="3">
    <source>
        <dbReference type="PROSITE" id="PS50110"/>
    </source>
</evidence>
<comment type="caution">
    <text evidence="4">The sequence shown here is derived from an EMBL/GenBank/DDBJ whole genome shotgun (WGS) entry which is preliminary data.</text>
</comment>
<feature type="domain" description="Response regulatory" evidence="3">
    <location>
        <begin position="10"/>
        <end position="127"/>
    </location>
</feature>
<keyword evidence="5" id="KW-1185">Reference proteome</keyword>
<dbReference type="Pfam" id="PF00072">
    <property type="entry name" value="Response_reg"/>
    <property type="match status" value="2"/>
</dbReference>
<dbReference type="PATRIC" id="fig|43658.5.peg.4109"/>
<dbReference type="Proteomes" id="UP000033452">
    <property type="component" value="Unassembled WGS sequence"/>
</dbReference>
<dbReference type="InterPro" id="IPR050595">
    <property type="entry name" value="Bact_response_regulator"/>
</dbReference>
<evidence type="ECO:0000313" key="4">
    <source>
        <dbReference type="EMBL" id="KJZ06310.1"/>
    </source>
</evidence>
<evidence type="ECO:0000256" key="2">
    <source>
        <dbReference type="PROSITE-ProRule" id="PRU00169"/>
    </source>
</evidence>
<dbReference type="PROSITE" id="PS50110">
    <property type="entry name" value="RESPONSE_REGULATORY"/>
    <property type="match status" value="2"/>
</dbReference>
<organism evidence="4 5">
    <name type="scientific">Pseudoalteromonas rubra</name>
    <dbReference type="NCBI Taxonomy" id="43658"/>
    <lineage>
        <taxon>Bacteria</taxon>
        <taxon>Pseudomonadati</taxon>
        <taxon>Pseudomonadota</taxon>
        <taxon>Gammaproteobacteria</taxon>
        <taxon>Alteromonadales</taxon>
        <taxon>Pseudoalteromonadaceae</taxon>
        <taxon>Pseudoalteromonas</taxon>
    </lineage>
</organism>
<comment type="caution">
    <text evidence="2">Lacks conserved residue(s) required for the propagation of feature annotation.</text>
</comment>
<name>A0A0F4QG92_9GAMM</name>
<dbReference type="SMART" id="SM00448">
    <property type="entry name" value="REC"/>
    <property type="match status" value="2"/>
</dbReference>
<evidence type="ECO:0000313" key="5">
    <source>
        <dbReference type="Proteomes" id="UP000033452"/>
    </source>
</evidence>
<dbReference type="RefSeq" id="WP_046006635.1">
    <property type="nucleotide sequence ID" value="NZ_JXYA01000052.1"/>
</dbReference>
<dbReference type="PANTHER" id="PTHR44591">
    <property type="entry name" value="STRESS RESPONSE REGULATOR PROTEIN 1"/>
    <property type="match status" value="1"/>
</dbReference>
<dbReference type="Gene3D" id="3.40.50.2300">
    <property type="match status" value="2"/>
</dbReference>
<evidence type="ECO:0000256" key="1">
    <source>
        <dbReference type="ARBA" id="ARBA00022553"/>
    </source>
</evidence>
<dbReference type="OrthoDB" id="9800897at2"/>
<gene>
    <name evidence="4" type="ORF">TW77_19425</name>
</gene>
<dbReference type="InterPro" id="IPR011006">
    <property type="entry name" value="CheY-like_superfamily"/>
</dbReference>
<dbReference type="PANTHER" id="PTHR44591:SF3">
    <property type="entry name" value="RESPONSE REGULATORY DOMAIN-CONTAINING PROTEIN"/>
    <property type="match status" value="1"/>
</dbReference>
<reference evidence="4 5" key="1">
    <citation type="journal article" date="2015" name="BMC Genomics">
        <title>Genome mining reveals unlocked bioactive potential of marine Gram-negative bacteria.</title>
        <authorList>
            <person name="Machado H."/>
            <person name="Sonnenschein E.C."/>
            <person name="Melchiorsen J."/>
            <person name="Gram L."/>
        </authorList>
    </citation>
    <scope>NUCLEOTIDE SEQUENCE [LARGE SCALE GENOMIC DNA]</scope>
    <source>
        <strain evidence="4 5">S2471</strain>
    </source>
</reference>
<dbReference type="InterPro" id="IPR001789">
    <property type="entry name" value="Sig_transdc_resp-reg_receiver"/>
</dbReference>
<dbReference type="SUPFAM" id="SSF52172">
    <property type="entry name" value="CheY-like"/>
    <property type="match status" value="2"/>
</dbReference>
<dbReference type="CDD" id="cd00156">
    <property type="entry name" value="REC"/>
    <property type="match status" value="1"/>
</dbReference>
<feature type="modified residue" description="4-aspartylphosphate" evidence="2">
    <location>
        <position position="196"/>
    </location>
</feature>
<accession>A0A0F4QG92</accession>
<dbReference type="AlphaFoldDB" id="A0A0F4QG92"/>